<feature type="transmembrane region" description="Helical" evidence="1">
    <location>
        <begin position="6"/>
        <end position="22"/>
    </location>
</feature>
<proteinExistence type="predicted"/>
<organism evidence="2 3">
    <name type="scientific">Halomonas korlensis</name>
    <dbReference type="NCBI Taxonomy" id="463301"/>
    <lineage>
        <taxon>Bacteria</taxon>
        <taxon>Pseudomonadati</taxon>
        <taxon>Pseudomonadota</taxon>
        <taxon>Gammaproteobacteria</taxon>
        <taxon>Oceanospirillales</taxon>
        <taxon>Halomonadaceae</taxon>
        <taxon>Halomonas</taxon>
    </lineage>
</organism>
<dbReference type="AlphaFoldDB" id="A0A1I7FWC3"/>
<feature type="transmembrane region" description="Helical" evidence="1">
    <location>
        <begin position="66"/>
        <end position="87"/>
    </location>
</feature>
<name>A0A1I7FWC3_9GAMM</name>
<keyword evidence="1" id="KW-0812">Transmembrane</keyword>
<evidence type="ECO:0000256" key="1">
    <source>
        <dbReference type="SAM" id="Phobius"/>
    </source>
</evidence>
<evidence type="ECO:0000313" key="3">
    <source>
        <dbReference type="Proteomes" id="UP000198693"/>
    </source>
</evidence>
<dbReference type="EMBL" id="FPBP01000002">
    <property type="protein sequence ID" value="SFU40524.1"/>
    <property type="molecule type" value="Genomic_DNA"/>
</dbReference>
<accession>A0A1I7FWC3</accession>
<reference evidence="3" key="1">
    <citation type="submission" date="2016-10" db="EMBL/GenBank/DDBJ databases">
        <authorList>
            <person name="Varghese N."/>
            <person name="Submissions S."/>
        </authorList>
    </citation>
    <scope>NUCLEOTIDE SEQUENCE [LARGE SCALE GENOMIC DNA]</scope>
    <source>
        <strain evidence="3">CGMCC 1.6981</strain>
    </source>
</reference>
<keyword evidence="3" id="KW-1185">Reference proteome</keyword>
<gene>
    <name evidence="2" type="ORF">SAMN04487955_10249</name>
</gene>
<protein>
    <submittedName>
        <fullName evidence="2">Uncharacterized protein</fullName>
    </submittedName>
</protein>
<sequence>MTQAVIWLIAFAVIFYLCYARWEPSVSRGLDKILPSVMKTHGNNRLVWSLALAVLGATTVVRPVDILLTAILIGLAVLIGVKLVGWAKTRADFH</sequence>
<feature type="transmembrane region" description="Helical" evidence="1">
    <location>
        <begin position="43"/>
        <end position="60"/>
    </location>
</feature>
<keyword evidence="1" id="KW-1133">Transmembrane helix</keyword>
<evidence type="ECO:0000313" key="2">
    <source>
        <dbReference type="EMBL" id="SFU40524.1"/>
    </source>
</evidence>
<dbReference type="OrthoDB" id="6183864at2"/>
<dbReference type="RefSeq" id="WP_089792789.1">
    <property type="nucleotide sequence ID" value="NZ_FPBP01000002.1"/>
</dbReference>
<keyword evidence="1" id="KW-0472">Membrane</keyword>
<dbReference type="Proteomes" id="UP000198693">
    <property type="component" value="Unassembled WGS sequence"/>
</dbReference>